<organism evidence="1 2">
    <name type="scientific">Paenibacillus mesotrionivorans</name>
    <dbReference type="NCBI Taxonomy" id="3160968"/>
    <lineage>
        <taxon>Bacteria</taxon>
        <taxon>Bacillati</taxon>
        <taxon>Bacillota</taxon>
        <taxon>Bacilli</taxon>
        <taxon>Bacillales</taxon>
        <taxon>Paenibacillaceae</taxon>
        <taxon>Paenibacillus</taxon>
    </lineage>
</organism>
<reference evidence="1" key="1">
    <citation type="submission" date="2024-12" db="EMBL/GenBank/DDBJ databases">
        <authorList>
            <person name="Wu N."/>
        </authorList>
    </citation>
    <scope>NUCLEOTIDE SEQUENCE</scope>
    <source>
        <strain evidence="1">P15</strain>
    </source>
</reference>
<dbReference type="Proteomes" id="UP001631969">
    <property type="component" value="Unassembled WGS sequence"/>
</dbReference>
<evidence type="ECO:0000313" key="2">
    <source>
        <dbReference type="Proteomes" id="UP001631969"/>
    </source>
</evidence>
<comment type="caution">
    <text evidence="1">The sequence shown here is derived from an EMBL/GenBank/DDBJ whole genome shotgun (WGS) entry which is preliminary data.</text>
</comment>
<gene>
    <name evidence="1" type="ORF">ACI1P1_25220</name>
</gene>
<name>A0ACC7P7M7_9BACL</name>
<protein>
    <submittedName>
        <fullName evidence="1">Uncharacterized protein</fullName>
    </submittedName>
</protein>
<keyword evidence="2" id="KW-1185">Reference proteome</keyword>
<dbReference type="EMBL" id="JBJURJ010000020">
    <property type="protein sequence ID" value="MFM9331604.1"/>
    <property type="molecule type" value="Genomic_DNA"/>
</dbReference>
<evidence type="ECO:0000313" key="1">
    <source>
        <dbReference type="EMBL" id="MFM9331604.1"/>
    </source>
</evidence>
<proteinExistence type="predicted"/>
<sequence length="143" mass="16884">MLLTEHQEQYDRRHEPAGTRPTAEEFTLVRDSVVLKNMQIMVERSLEEIGLSSHLFKKLYTAVTQLVLNRISRELYALQREMKKRNLRMTTDEQADNVLYYRFICRGYEDRFGIMREALRAEISVRLGAMVTELLSELKQKAD</sequence>
<accession>A0ACC7P7M7</accession>